<dbReference type="InterPro" id="IPR050553">
    <property type="entry name" value="Thioredoxin_ResA/DsbE_sf"/>
</dbReference>
<dbReference type="Pfam" id="PF00578">
    <property type="entry name" value="AhpC-TSA"/>
    <property type="match status" value="1"/>
</dbReference>
<feature type="signal peptide" evidence="5">
    <location>
        <begin position="1"/>
        <end position="23"/>
    </location>
</feature>
<keyword evidence="5" id="KW-0732">Signal</keyword>
<accession>A0ABS7Z5S9</accession>
<dbReference type="EMBL" id="JADEYP010000017">
    <property type="protein sequence ID" value="MCA5005543.1"/>
    <property type="molecule type" value="Genomic_DNA"/>
</dbReference>
<dbReference type="PROSITE" id="PS51352">
    <property type="entry name" value="THIOREDOXIN_2"/>
    <property type="match status" value="1"/>
</dbReference>
<keyword evidence="2" id="KW-0201">Cytochrome c-type biogenesis</keyword>
<dbReference type="CDD" id="cd02966">
    <property type="entry name" value="TlpA_like_family"/>
    <property type="match status" value="1"/>
</dbReference>
<dbReference type="Pfam" id="PF14289">
    <property type="entry name" value="DUF4369"/>
    <property type="match status" value="1"/>
</dbReference>
<keyword evidence="3" id="KW-1015">Disulfide bond</keyword>
<dbReference type="InterPro" id="IPR013766">
    <property type="entry name" value="Thioredoxin_domain"/>
</dbReference>
<dbReference type="Proteomes" id="UP001165302">
    <property type="component" value="Unassembled WGS sequence"/>
</dbReference>
<dbReference type="RefSeq" id="WP_225553378.1">
    <property type="nucleotide sequence ID" value="NZ_JADEYP010000017.1"/>
</dbReference>
<evidence type="ECO:0000256" key="5">
    <source>
        <dbReference type="SAM" id="SignalP"/>
    </source>
</evidence>
<comment type="subcellular location">
    <subcellularLocation>
        <location evidence="1">Cell envelope</location>
    </subcellularLocation>
</comment>
<dbReference type="PANTHER" id="PTHR42852:SF6">
    <property type="entry name" value="THIOL:DISULFIDE INTERCHANGE PROTEIN DSBE"/>
    <property type="match status" value="1"/>
</dbReference>
<dbReference type="InterPro" id="IPR000866">
    <property type="entry name" value="AhpC/TSA"/>
</dbReference>
<evidence type="ECO:0000259" key="6">
    <source>
        <dbReference type="PROSITE" id="PS51352"/>
    </source>
</evidence>
<gene>
    <name evidence="7" type="ORF">IPZ78_10305</name>
</gene>
<feature type="chain" id="PRO_5046072766" evidence="5">
    <location>
        <begin position="24"/>
        <end position="363"/>
    </location>
</feature>
<name>A0ABS7Z5S9_9SPHI</name>
<comment type="caution">
    <text evidence="7">The sequence shown here is derived from an EMBL/GenBank/DDBJ whole genome shotgun (WGS) entry which is preliminary data.</text>
</comment>
<evidence type="ECO:0000256" key="4">
    <source>
        <dbReference type="ARBA" id="ARBA00023284"/>
    </source>
</evidence>
<keyword evidence="4" id="KW-0676">Redox-active center</keyword>
<reference evidence="7" key="1">
    <citation type="submission" date="2020-10" db="EMBL/GenBank/DDBJ databases">
        <authorList>
            <person name="Lu T."/>
            <person name="Wang Q."/>
            <person name="Han X."/>
        </authorList>
    </citation>
    <scope>NUCLEOTIDE SEQUENCE</scope>
    <source>
        <strain evidence="7">WQ 366</strain>
    </source>
</reference>
<evidence type="ECO:0000256" key="3">
    <source>
        <dbReference type="ARBA" id="ARBA00023157"/>
    </source>
</evidence>
<dbReference type="InterPro" id="IPR025380">
    <property type="entry name" value="DUF4369"/>
</dbReference>
<protein>
    <submittedName>
        <fullName evidence="7">AhpC/TSA family protein</fullName>
    </submittedName>
</protein>
<keyword evidence="8" id="KW-1185">Reference proteome</keyword>
<evidence type="ECO:0000313" key="8">
    <source>
        <dbReference type="Proteomes" id="UP001165302"/>
    </source>
</evidence>
<organism evidence="7 8">
    <name type="scientific">Sphingobacterium bovistauri</name>
    <dbReference type="NCBI Taxonomy" id="2781959"/>
    <lineage>
        <taxon>Bacteria</taxon>
        <taxon>Pseudomonadati</taxon>
        <taxon>Bacteroidota</taxon>
        <taxon>Sphingobacteriia</taxon>
        <taxon>Sphingobacteriales</taxon>
        <taxon>Sphingobacteriaceae</taxon>
        <taxon>Sphingobacterium</taxon>
    </lineage>
</organism>
<evidence type="ECO:0000256" key="1">
    <source>
        <dbReference type="ARBA" id="ARBA00004196"/>
    </source>
</evidence>
<evidence type="ECO:0000313" key="7">
    <source>
        <dbReference type="EMBL" id="MCA5005543.1"/>
    </source>
</evidence>
<evidence type="ECO:0000256" key="2">
    <source>
        <dbReference type="ARBA" id="ARBA00022748"/>
    </source>
</evidence>
<dbReference type="Gene3D" id="3.40.30.10">
    <property type="entry name" value="Glutaredoxin"/>
    <property type="match status" value="1"/>
</dbReference>
<dbReference type="SUPFAM" id="SSF52833">
    <property type="entry name" value="Thioredoxin-like"/>
    <property type="match status" value="1"/>
</dbReference>
<proteinExistence type="predicted"/>
<dbReference type="PANTHER" id="PTHR42852">
    <property type="entry name" value="THIOL:DISULFIDE INTERCHANGE PROTEIN DSBE"/>
    <property type="match status" value="1"/>
</dbReference>
<feature type="domain" description="Thioredoxin" evidence="6">
    <location>
        <begin position="223"/>
        <end position="363"/>
    </location>
</feature>
<sequence>MNHKIFAYVFLLVSMLMSYSSYAQEQFTIKGQLKDPRLEGKEVYIAFKKEKFKSIITKGQFTITGTIQEPSFVSLLLNQDSIFEIAIKTGDTTNLILPSQTSLFIERGQIKVQGDNFTNIEVKGTKSNDEFAALKTQIAKTIKQRNLQSETDIQNLRDSLYLTYVEKNPTTIVAVPILMALNKTYFVSNHLDRLDALLPKLASSVQNRYGKIVANKIKTIREFGIGAVAPAFTVTSPEGKAISLADYKGEYVLVEFWAHYCIPCIKELPFLRESYDMFKDKKFNIIQISVDRAKDHEKWLHAVENHTSAWDNGIDQEDPAKAAKTAYGVTGIPANFLVDPQGKIVAIDLKGDNLKNTLKTLLN</sequence>
<dbReference type="InterPro" id="IPR036249">
    <property type="entry name" value="Thioredoxin-like_sf"/>
</dbReference>